<evidence type="ECO:0000313" key="6">
    <source>
        <dbReference type="Proteomes" id="UP000641853"/>
    </source>
</evidence>
<evidence type="ECO:0000313" key="5">
    <source>
        <dbReference type="EMBL" id="KAF7183573.1"/>
    </source>
</evidence>
<dbReference type="Pfam" id="PF04488">
    <property type="entry name" value="Gly_transf_sug"/>
    <property type="match status" value="1"/>
</dbReference>
<dbReference type="InterPro" id="IPR029044">
    <property type="entry name" value="Nucleotide-diphossugar_trans"/>
</dbReference>
<dbReference type="InterPro" id="IPR007577">
    <property type="entry name" value="GlycoTrfase_DXD_sugar-bd_CS"/>
</dbReference>
<dbReference type="Gene3D" id="3.90.550.20">
    <property type="match status" value="1"/>
</dbReference>
<comment type="similarity">
    <text evidence="1">Belongs to the glycosyltransferase 32 family.</text>
</comment>
<evidence type="ECO:0000256" key="2">
    <source>
        <dbReference type="ARBA" id="ARBA00022679"/>
    </source>
</evidence>
<keyword evidence="3" id="KW-1133">Transmembrane helix</keyword>
<organism evidence="4 7">
    <name type="scientific">Aspergillus felis</name>
    <dbReference type="NCBI Taxonomy" id="1287682"/>
    <lineage>
        <taxon>Eukaryota</taxon>
        <taxon>Fungi</taxon>
        <taxon>Dikarya</taxon>
        <taxon>Ascomycota</taxon>
        <taxon>Pezizomycotina</taxon>
        <taxon>Eurotiomycetes</taxon>
        <taxon>Eurotiomycetidae</taxon>
        <taxon>Eurotiales</taxon>
        <taxon>Aspergillaceae</taxon>
        <taxon>Aspergillus</taxon>
        <taxon>Aspergillus subgen. Fumigati</taxon>
    </lineage>
</organism>
<keyword evidence="3" id="KW-0812">Transmembrane</keyword>
<feature type="transmembrane region" description="Helical" evidence="3">
    <location>
        <begin position="306"/>
        <end position="326"/>
    </location>
</feature>
<dbReference type="EMBL" id="JACBAE010001169">
    <property type="protein sequence ID" value="KAF7171730.1"/>
    <property type="molecule type" value="Genomic_DNA"/>
</dbReference>
<proteinExistence type="inferred from homology"/>
<dbReference type="OrthoDB" id="3647at2759"/>
<reference evidence="4" key="1">
    <citation type="submission" date="2020-06" db="EMBL/GenBank/DDBJ databases">
        <title>Draft genome sequences of strains closely related to Aspergillus parafelis and Aspergillus hiratsukae.</title>
        <authorList>
            <person name="Dos Santos R.A.C."/>
            <person name="Rivero-Menendez O."/>
            <person name="Steenwyk J.L."/>
            <person name="Mead M.E."/>
            <person name="Goldman G.H."/>
            <person name="Alastruey-Izquierdo A."/>
            <person name="Rokas A."/>
        </authorList>
    </citation>
    <scope>NUCLEOTIDE SEQUENCE</scope>
    <source>
        <strain evidence="4">CNM-CM5623</strain>
        <strain evidence="5">CNM-CM7691</strain>
    </source>
</reference>
<dbReference type="Proteomes" id="UP000654922">
    <property type="component" value="Unassembled WGS sequence"/>
</dbReference>
<dbReference type="PANTHER" id="PTHR32385:SF15">
    <property type="entry name" value="INOSITOL PHOSPHOCERAMIDE MANNOSYLTRANSFERASE 1"/>
    <property type="match status" value="1"/>
</dbReference>
<dbReference type="GO" id="GO:0051999">
    <property type="term" value="P:mannosyl-inositol phosphorylceramide biosynthetic process"/>
    <property type="evidence" value="ECO:0007669"/>
    <property type="project" value="TreeGrafter"/>
</dbReference>
<keyword evidence="6" id="KW-1185">Reference proteome</keyword>
<dbReference type="PANTHER" id="PTHR32385">
    <property type="entry name" value="MANNOSYL PHOSPHORYLINOSITOL CERAMIDE SYNTHASE"/>
    <property type="match status" value="1"/>
</dbReference>
<gene>
    <name evidence="4" type="ORF">CNMCM5623_004028</name>
    <name evidence="5" type="ORF">CNMCM7691_003852</name>
</gene>
<keyword evidence="2" id="KW-0808">Transferase</keyword>
<keyword evidence="3" id="KW-0472">Membrane</keyword>
<evidence type="ECO:0000313" key="4">
    <source>
        <dbReference type="EMBL" id="KAF7171730.1"/>
    </source>
</evidence>
<dbReference type="Proteomes" id="UP000641853">
    <property type="component" value="Unassembled WGS sequence"/>
</dbReference>
<protein>
    <recommendedName>
        <fullName evidence="8">Glycosyl transferase</fullName>
    </recommendedName>
</protein>
<evidence type="ECO:0000313" key="7">
    <source>
        <dbReference type="Proteomes" id="UP000654922"/>
    </source>
</evidence>
<dbReference type="SUPFAM" id="SSF53448">
    <property type="entry name" value="Nucleotide-diphospho-sugar transferases"/>
    <property type="match status" value="1"/>
</dbReference>
<evidence type="ECO:0000256" key="3">
    <source>
        <dbReference type="SAM" id="Phobius"/>
    </source>
</evidence>
<dbReference type="EMBL" id="JACBAG010001715">
    <property type="protein sequence ID" value="KAF7183573.1"/>
    <property type="molecule type" value="Genomic_DNA"/>
</dbReference>
<name>A0A8H6UZA7_9EURO</name>
<dbReference type="AlphaFoldDB" id="A0A8H6UZA7"/>
<sequence>MARNRLRLLLTLLLALSLAGLFSSSLQRLYFLLRLPFVWKASSAAAVISQEHDQFDVTFAAYEGNYSTANYLTANYSTADAGLSPPIPPILHHIHVGSRPPRAEWLEAREQCLKHHASWSTFIWNEESAEKLVREDFPHLYAMWKSYPYMIQRVDALRYMILQKHGGVILDYDLACKRSLEPLRQFDFVAPAAHPAGLSIGMMLSSPGNPYIKALVDNLPLYNHRWLYLPYVTVMFSTGCHYASTIYTLQSNRSSLRILSGPPDAPRMHMLNGQVNTPLFRHLGSSSWHNRDARLISLFKNLDQRALFAVLVFSLFAVTTVILCCLHRSRGRSSDEEQSTPVPKSLTKSA</sequence>
<comment type="caution">
    <text evidence="4">The sequence shown here is derived from an EMBL/GenBank/DDBJ whole genome shotgun (WGS) entry which is preliminary data.</text>
</comment>
<dbReference type="GO" id="GO:0000030">
    <property type="term" value="F:mannosyltransferase activity"/>
    <property type="evidence" value="ECO:0007669"/>
    <property type="project" value="TreeGrafter"/>
</dbReference>
<accession>A0A8H6UZA7</accession>
<evidence type="ECO:0008006" key="8">
    <source>
        <dbReference type="Google" id="ProtNLM"/>
    </source>
</evidence>
<dbReference type="InterPro" id="IPR051706">
    <property type="entry name" value="Glycosyltransferase_domain"/>
</dbReference>
<evidence type="ECO:0000256" key="1">
    <source>
        <dbReference type="ARBA" id="ARBA00009003"/>
    </source>
</evidence>
<dbReference type="GO" id="GO:0016020">
    <property type="term" value="C:membrane"/>
    <property type="evidence" value="ECO:0007669"/>
    <property type="project" value="GOC"/>
</dbReference>